<evidence type="ECO:0000256" key="6">
    <source>
        <dbReference type="ARBA" id="ARBA00023157"/>
    </source>
</evidence>
<evidence type="ECO:0000256" key="4">
    <source>
        <dbReference type="ARBA" id="ARBA00022729"/>
    </source>
</evidence>
<dbReference type="PANTHER" id="PTHR11567">
    <property type="entry name" value="ACID PHOSPHATASE-RELATED"/>
    <property type="match status" value="1"/>
</dbReference>
<evidence type="ECO:0000256" key="9">
    <source>
        <dbReference type="SAM" id="SignalP"/>
    </source>
</evidence>
<dbReference type="InterPro" id="IPR000560">
    <property type="entry name" value="His_Pase_clade-2"/>
</dbReference>
<sequence>MLYTLFFNFLLFLTLVVSIAVGHDERTVFHKRQLRSVTDIPGEGRLVFVHALWRHGDRMPDIGLPADKNVWPWPIGELTINGMKDQFLLGEKLRKRYIEAEKSLNPRFDTSEIFIRSSDKNRTLVSASSTMLGMYSKNAVKGEDYPDVPGWPSNYVAVPIHTQEYSTDYVANVNRKCPRLRELLNYIYNTCPEGVKTQEENKDLFKRLTELAGTKISIQNLWMVHDYAMVCRTYNKTFEGMNETLFHRIEVLDDYIDHLQFGIGVPPHNGLNIQLEMARLRGGPMITDMINRMEMKMKCDKMKENDDKGDKECQQMKKLKFYGYSAHDMTISALFSVFGFPSPNYQSKNLPRYSTAVTLELREINREYVIRLLFWPPIDDTYQDITPEIQNCGPICTYGTFRHLAENFMVEDAQKMCETPLFYHSNDNKTVKGGSYVLINIVLLVFLALLALY</sequence>
<evidence type="ECO:0000256" key="7">
    <source>
        <dbReference type="ARBA" id="ARBA00023180"/>
    </source>
</evidence>
<keyword evidence="8" id="KW-0812">Transmembrane</keyword>
<dbReference type="SUPFAM" id="SSF53254">
    <property type="entry name" value="Phosphoglycerate mutase-like"/>
    <property type="match status" value="1"/>
</dbReference>
<dbReference type="InterPro" id="IPR033379">
    <property type="entry name" value="Acid_Pase_AS"/>
</dbReference>
<evidence type="ECO:0000256" key="2">
    <source>
        <dbReference type="ARBA" id="ARBA00005375"/>
    </source>
</evidence>
<dbReference type="PROSITE" id="PS00616">
    <property type="entry name" value="HIS_ACID_PHOSPHAT_1"/>
    <property type="match status" value="1"/>
</dbReference>
<comment type="catalytic activity">
    <reaction evidence="1">
        <text>a phosphate monoester + H2O = an alcohol + phosphate</text>
        <dbReference type="Rhea" id="RHEA:15017"/>
        <dbReference type="ChEBI" id="CHEBI:15377"/>
        <dbReference type="ChEBI" id="CHEBI:30879"/>
        <dbReference type="ChEBI" id="CHEBI:43474"/>
        <dbReference type="ChEBI" id="CHEBI:67140"/>
        <dbReference type="EC" id="3.1.3.2"/>
    </reaction>
</comment>
<dbReference type="PANTHER" id="PTHR11567:SF211">
    <property type="entry name" value="PROSTATIC ACID PHOSPHATASE"/>
    <property type="match status" value="1"/>
</dbReference>
<evidence type="ECO:0000256" key="8">
    <source>
        <dbReference type="SAM" id="Phobius"/>
    </source>
</evidence>
<evidence type="ECO:0000313" key="11">
    <source>
        <dbReference type="Proteomes" id="UP000614601"/>
    </source>
</evidence>
<evidence type="ECO:0000256" key="3">
    <source>
        <dbReference type="ARBA" id="ARBA00012646"/>
    </source>
</evidence>
<dbReference type="InterPro" id="IPR050645">
    <property type="entry name" value="Histidine_acid_phosphatase"/>
</dbReference>
<dbReference type="Proteomes" id="UP000614601">
    <property type="component" value="Unassembled WGS sequence"/>
</dbReference>
<comment type="similarity">
    <text evidence="2">Belongs to the histidine acid phosphatase family.</text>
</comment>
<protein>
    <recommendedName>
        <fullName evidence="3">acid phosphatase</fullName>
        <ecNumber evidence="3">3.1.3.2</ecNumber>
    </recommendedName>
</protein>
<keyword evidence="8" id="KW-1133">Transmembrane helix</keyword>
<dbReference type="Proteomes" id="UP000783686">
    <property type="component" value="Unassembled WGS sequence"/>
</dbReference>
<comment type="caution">
    <text evidence="10">The sequence shown here is derived from an EMBL/GenBank/DDBJ whole genome shotgun (WGS) entry which is preliminary data.</text>
</comment>
<keyword evidence="8" id="KW-0472">Membrane</keyword>
<organism evidence="10 11">
    <name type="scientific">Bursaphelenchus okinawaensis</name>
    <dbReference type="NCBI Taxonomy" id="465554"/>
    <lineage>
        <taxon>Eukaryota</taxon>
        <taxon>Metazoa</taxon>
        <taxon>Ecdysozoa</taxon>
        <taxon>Nematoda</taxon>
        <taxon>Chromadorea</taxon>
        <taxon>Rhabditida</taxon>
        <taxon>Tylenchina</taxon>
        <taxon>Tylenchomorpha</taxon>
        <taxon>Aphelenchoidea</taxon>
        <taxon>Aphelenchoididae</taxon>
        <taxon>Bursaphelenchus</taxon>
    </lineage>
</organism>
<dbReference type="OrthoDB" id="258392at2759"/>
<dbReference type="EMBL" id="CAJFDH010000002">
    <property type="protein sequence ID" value="CAD5209626.1"/>
    <property type="molecule type" value="Genomic_DNA"/>
</dbReference>
<keyword evidence="11" id="KW-1185">Reference proteome</keyword>
<dbReference type="InterPro" id="IPR029033">
    <property type="entry name" value="His_PPase_superfam"/>
</dbReference>
<proteinExistence type="inferred from homology"/>
<keyword evidence="7" id="KW-0325">Glycoprotein</keyword>
<dbReference type="CDD" id="cd07061">
    <property type="entry name" value="HP_HAP_like"/>
    <property type="match status" value="1"/>
</dbReference>
<name>A0A811K2C3_9BILA</name>
<feature type="signal peptide" evidence="9">
    <location>
        <begin position="1"/>
        <end position="22"/>
    </location>
</feature>
<dbReference type="AlphaFoldDB" id="A0A811K2C3"/>
<dbReference type="EMBL" id="CAJFCW020000002">
    <property type="protein sequence ID" value="CAG9089736.1"/>
    <property type="molecule type" value="Genomic_DNA"/>
</dbReference>
<feature type="chain" id="PRO_5036220829" description="acid phosphatase" evidence="9">
    <location>
        <begin position="23"/>
        <end position="453"/>
    </location>
</feature>
<dbReference type="Gene3D" id="3.40.50.1240">
    <property type="entry name" value="Phosphoglycerate mutase-like"/>
    <property type="match status" value="1"/>
</dbReference>
<gene>
    <name evidence="10" type="ORF">BOKJ2_LOCUS2781</name>
</gene>
<keyword evidence="4 9" id="KW-0732">Signal</keyword>
<evidence type="ECO:0000256" key="5">
    <source>
        <dbReference type="ARBA" id="ARBA00022801"/>
    </source>
</evidence>
<evidence type="ECO:0000313" key="10">
    <source>
        <dbReference type="EMBL" id="CAD5209626.1"/>
    </source>
</evidence>
<dbReference type="GO" id="GO:0003993">
    <property type="term" value="F:acid phosphatase activity"/>
    <property type="evidence" value="ECO:0007669"/>
    <property type="project" value="UniProtKB-EC"/>
</dbReference>
<evidence type="ECO:0000256" key="1">
    <source>
        <dbReference type="ARBA" id="ARBA00000032"/>
    </source>
</evidence>
<keyword evidence="5" id="KW-0378">Hydrolase</keyword>
<reference evidence="10" key="1">
    <citation type="submission" date="2020-09" db="EMBL/GenBank/DDBJ databases">
        <authorList>
            <person name="Kikuchi T."/>
        </authorList>
    </citation>
    <scope>NUCLEOTIDE SEQUENCE</scope>
    <source>
        <strain evidence="10">SH1</strain>
    </source>
</reference>
<keyword evidence="6" id="KW-1015">Disulfide bond</keyword>
<accession>A0A811K2C3</accession>
<feature type="transmembrane region" description="Helical" evidence="8">
    <location>
        <begin position="433"/>
        <end position="452"/>
    </location>
</feature>
<dbReference type="Pfam" id="PF00328">
    <property type="entry name" value="His_Phos_2"/>
    <property type="match status" value="1"/>
</dbReference>
<dbReference type="EC" id="3.1.3.2" evidence="3"/>